<dbReference type="CDD" id="cd01646">
    <property type="entry name" value="RT_Bac_retron_I"/>
    <property type="match status" value="1"/>
</dbReference>
<evidence type="ECO:0000313" key="2">
    <source>
        <dbReference type="Proteomes" id="UP000318199"/>
    </source>
</evidence>
<dbReference type="Proteomes" id="UP000318199">
    <property type="component" value="Unassembled WGS sequence"/>
</dbReference>
<keyword evidence="1" id="KW-0808">Transferase</keyword>
<proteinExistence type="predicted"/>
<evidence type="ECO:0000313" key="1">
    <source>
        <dbReference type="EMBL" id="TWO70804.1"/>
    </source>
</evidence>
<keyword evidence="1" id="KW-0695">RNA-directed DNA polymerase</keyword>
<comment type="caution">
    <text evidence="1">The sequence shown here is derived from an EMBL/GenBank/DDBJ whole genome shotgun (WGS) entry which is preliminary data.</text>
</comment>
<reference evidence="1 2" key="1">
    <citation type="submission" date="2019-07" db="EMBL/GenBank/DDBJ databases">
        <title>Caenimonas sedimenti sp. nov., isolated from activated sludge.</title>
        <authorList>
            <person name="Xu J."/>
        </authorList>
    </citation>
    <scope>NUCLEOTIDE SEQUENCE [LARGE SCALE GENOMIC DNA]</scope>
    <source>
        <strain evidence="1 2">HX-9-20</strain>
    </source>
</reference>
<protein>
    <submittedName>
        <fullName evidence="1">RNA-directed DNA polymerase</fullName>
    </submittedName>
</protein>
<dbReference type="EMBL" id="VOBQ01000011">
    <property type="protein sequence ID" value="TWO70804.1"/>
    <property type="molecule type" value="Genomic_DNA"/>
</dbReference>
<keyword evidence="2" id="KW-1185">Reference proteome</keyword>
<name>A0A562ZRL9_9BURK</name>
<accession>A0A562ZRL9</accession>
<keyword evidence="1" id="KW-0548">Nucleotidyltransferase</keyword>
<dbReference type="AlphaFoldDB" id="A0A562ZRL9"/>
<gene>
    <name evidence="1" type="ORF">FN976_14780</name>
</gene>
<organism evidence="1 2">
    <name type="scientific">Caenimonas sedimenti</name>
    <dbReference type="NCBI Taxonomy" id="2596921"/>
    <lineage>
        <taxon>Bacteria</taxon>
        <taxon>Pseudomonadati</taxon>
        <taxon>Pseudomonadota</taxon>
        <taxon>Betaproteobacteria</taxon>
        <taxon>Burkholderiales</taxon>
        <taxon>Comamonadaceae</taxon>
        <taxon>Caenimonas</taxon>
    </lineage>
</organism>
<dbReference type="RefSeq" id="WP_145893801.1">
    <property type="nucleotide sequence ID" value="NZ_VOBQ01000011.1"/>
</dbReference>
<dbReference type="GO" id="GO:0003964">
    <property type="term" value="F:RNA-directed DNA polymerase activity"/>
    <property type="evidence" value="ECO:0007669"/>
    <property type="project" value="UniProtKB-KW"/>
</dbReference>
<dbReference type="OrthoDB" id="9780724at2"/>
<sequence length="274" mass="32497">MSDITAHFHAHRIQELRRAFTPKKLKTLWKSVVKTQMRSFDLVDLHDYYDFTRSIDARTKQICDVVLAGRFRASKPLIYRLEKKHGIKRHMTIASPFDALVLQAIVEAVRIRLEQSQPSRNAYYSRDKHHLKLPHEIKKSPYDLWWQLWPKFQKDIYKFSQAKKYLVVTDLSNYFDSLDLKSLRTAIVHKIKAPEVLIDLMMTIVDDLGWMPDYLPRRQMGLPVIHLESFRFLAHVFLFDADEVLKKRTANHFVRWMDDINFGADTKEVARQTL</sequence>